<keyword evidence="1" id="KW-0479">Metal-binding</keyword>
<dbReference type="Pfam" id="PF21302">
    <property type="entry name" value="Zn_ribbon_RlmA"/>
    <property type="match status" value="1"/>
</dbReference>
<proteinExistence type="predicted"/>
<accession>A0A3N5B6V7</accession>
<evidence type="ECO:0000259" key="4">
    <source>
        <dbReference type="Pfam" id="PF21302"/>
    </source>
</evidence>
<dbReference type="InterPro" id="IPR052939">
    <property type="entry name" value="23S_rRNA_MeTrnsfrase_RlmA"/>
</dbReference>
<dbReference type="SUPFAM" id="SSF53335">
    <property type="entry name" value="S-adenosyl-L-methionine-dependent methyltransferases"/>
    <property type="match status" value="1"/>
</dbReference>
<dbReference type="PANTHER" id="PTHR43460">
    <property type="entry name" value="METHYLTRANSFERASE"/>
    <property type="match status" value="1"/>
</dbReference>
<protein>
    <submittedName>
        <fullName evidence="5">23S rRNA m(1)G-748 methyltransferase</fullName>
    </submittedName>
</protein>
<name>A0A3N5B6V7_9BACI</name>
<keyword evidence="2" id="KW-0949">S-adenosyl-L-methionine</keyword>
<feature type="binding site" evidence="2">
    <location>
        <position position="190"/>
    </location>
    <ligand>
        <name>S-adenosyl-L-methionine</name>
        <dbReference type="ChEBI" id="CHEBI:59789"/>
    </ligand>
</feature>
<dbReference type="InterPro" id="IPR029063">
    <property type="entry name" value="SAM-dependent_MTases_sf"/>
</dbReference>
<feature type="binding site" evidence="2">
    <location>
        <begin position="102"/>
        <end position="103"/>
    </location>
    <ligand>
        <name>S-adenosyl-L-methionine</name>
        <dbReference type="ChEBI" id="CHEBI:59789"/>
    </ligand>
</feature>
<dbReference type="Pfam" id="PF13649">
    <property type="entry name" value="Methyltransf_25"/>
    <property type="match status" value="1"/>
</dbReference>
<feature type="binding site" evidence="2">
    <location>
        <position position="78"/>
    </location>
    <ligand>
        <name>S-adenosyl-L-methionine</name>
        <dbReference type="ChEBI" id="CHEBI:59789"/>
    </ligand>
</feature>
<organism evidence="5 6">
    <name type="scientific">Aquisalibacillus elongatus</name>
    <dbReference type="NCBI Taxonomy" id="485577"/>
    <lineage>
        <taxon>Bacteria</taxon>
        <taxon>Bacillati</taxon>
        <taxon>Bacillota</taxon>
        <taxon>Bacilli</taxon>
        <taxon>Bacillales</taxon>
        <taxon>Bacillaceae</taxon>
        <taxon>Aquisalibacillus</taxon>
    </lineage>
</organism>
<feature type="domain" description="Methyltransferase" evidence="3">
    <location>
        <begin position="96"/>
        <end position="179"/>
    </location>
</feature>
<keyword evidence="5" id="KW-0489">Methyltransferase</keyword>
<dbReference type="AlphaFoldDB" id="A0A3N5B6V7"/>
<dbReference type="GO" id="GO:0046872">
    <property type="term" value="F:metal ion binding"/>
    <property type="evidence" value="ECO:0007669"/>
    <property type="project" value="UniProtKB-KW"/>
</dbReference>
<evidence type="ECO:0000313" key="6">
    <source>
        <dbReference type="Proteomes" id="UP000276443"/>
    </source>
</evidence>
<keyword evidence="5" id="KW-0808">Transferase</keyword>
<dbReference type="EMBL" id="RKRF01000009">
    <property type="protein sequence ID" value="RPF53426.1"/>
    <property type="molecule type" value="Genomic_DNA"/>
</dbReference>
<sequence>MKKIDQFKAYMKKHEWLFQCPICQEAMSVEENRYVCGNNHSFDIAKKGYVNFMMQPVKTKYDKTLFEARHHIIESGMYSPVHKEIAELVEGSHHLVDLGCGEGSHLAHIRQRVPNPLTGVGLDISKEGVMTAAKNHLDTVWCVGDLAQTPFKGSAFDTALNFLSPARYDEFKRILSPEGRLIKVIPNSGYLKELREAVYGDEPYDNQDTVELFESNMKLVDRKRVTYQMPLNQDLVTSLVKMTPLTWNVEEDLDVELNEITVDLDILVGVRE</sequence>
<dbReference type="RefSeq" id="WP_124221949.1">
    <property type="nucleotide sequence ID" value="NZ_RKRF01000009.1"/>
</dbReference>
<keyword evidence="1" id="KW-0862">Zinc</keyword>
<feature type="binding site" evidence="1">
    <location>
        <position position="20"/>
    </location>
    <ligand>
        <name>Zn(2+)</name>
        <dbReference type="ChEBI" id="CHEBI:29105"/>
    </ligand>
</feature>
<gene>
    <name evidence="5" type="ORF">EDC24_1926</name>
</gene>
<evidence type="ECO:0000256" key="2">
    <source>
        <dbReference type="PIRSR" id="PIRSR018249-2"/>
    </source>
</evidence>
<evidence type="ECO:0000256" key="1">
    <source>
        <dbReference type="PIRSR" id="PIRSR018249-1"/>
    </source>
</evidence>
<dbReference type="Proteomes" id="UP000276443">
    <property type="component" value="Unassembled WGS sequence"/>
</dbReference>
<reference evidence="5 6" key="1">
    <citation type="submission" date="2018-11" db="EMBL/GenBank/DDBJ databases">
        <title>Genomic Encyclopedia of Type Strains, Phase IV (KMG-IV): sequencing the most valuable type-strain genomes for metagenomic binning, comparative biology and taxonomic classification.</title>
        <authorList>
            <person name="Goeker M."/>
        </authorList>
    </citation>
    <scope>NUCLEOTIDE SEQUENCE [LARGE SCALE GENOMIC DNA]</scope>
    <source>
        <strain evidence="5 6">DSM 18090</strain>
    </source>
</reference>
<evidence type="ECO:0000313" key="5">
    <source>
        <dbReference type="EMBL" id="RPF53426.1"/>
    </source>
</evidence>
<feature type="binding site" evidence="1">
    <location>
        <position position="23"/>
    </location>
    <ligand>
        <name>Zn(2+)</name>
        <dbReference type="ChEBI" id="CHEBI:29105"/>
    </ligand>
</feature>
<feature type="binding site" evidence="1">
    <location>
        <position position="36"/>
    </location>
    <ligand>
        <name>Zn(2+)</name>
        <dbReference type="ChEBI" id="CHEBI:29105"/>
    </ligand>
</feature>
<comment type="caution">
    <text evidence="5">The sequence shown here is derived from an EMBL/GenBank/DDBJ whole genome shotgun (WGS) entry which is preliminary data.</text>
</comment>
<dbReference type="GO" id="GO:0032259">
    <property type="term" value="P:methylation"/>
    <property type="evidence" value="ECO:0007669"/>
    <property type="project" value="UniProtKB-KW"/>
</dbReference>
<dbReference type="CDD" id="cd02440">
    <property type="entry name" value="AdoMet_MTases"/>
    <property type="match status" value="1"/>
</dbReference>
<dbReference type="GO" id="GO:0008168">
    <property type="term" value="F:methyltransferase activity"/>
    <property type="evidence" value="ECO:0007669"/>
    <property type="project" value="UniProtKB-KW"/>
</dbReference>
<keyword evidence="6" id="KW-1185">Reference proteome</keyword>
<evidence type="ECO:0000259" key="3">
    <source>
        <dbReference type="Pfam" id="PF13649"/>
    </source>
</evidence>
<dbReference type="InterPro" id="IPR048647">
    <property type="entry name" value="RlmA_N"/>
</dbReference>
<dbReference type="OrthoDB" id="5522265at2"/>
<dbReference type="Gene3D" id="3.40.50.150">
    <property type="entry name" value="Vaccinia Virus protein VP39"/>
    <property type="match status" value="1"/>
</dbReference>
<dbReference type="InterPro" id="IPR016718">
    <property type="entry name" value="rRNA_m1G-MeTrfase_A_prd"/>
</dbReference>
<feature type="binding site" evidence="1">
    <location>
        <position position="40"/>
    </location>
    <ligand>
        <name>Zn(2+)</name>
        <dbReference type="ChEBI" id="CHEBI:29105"/>
    </ligand>
</feature>
<dbReference type="PANTHER" id="PTHR43460:SF1">
    <property type="entry name" value="METHYLTRANSFERASE TYPE 11 DOMAIN-CONTAINING PROTEIN"/>
    <property type="match status" value="1"/>
</dbReference>
<feature type="domain" description="23S rRNA (guanine(745)-N(1))-methyltransferase N-terminal" evidence="4">
    <location>
        <begin position="18"/>
        <end position="61"/>
    </location>
</feature>
<dbReference type="InterPro" id="IPR041698">
    <property type="entry name" value="Methyltransf_25"/>
</dbReference>
<dbReference type="PIRSF" id="PIRSF018249">
    <property type="entry name" value="MyrA_prd"/>
    <property type="match status" value="1"/>
</dbReference>